<feature type="transmembrane region" description="Helical" evidence="6">
    <location>
        <begin position="46"/>
        <end position="65"/>
    </location>
</feature>
<evidence type="ECO:0000259" key="7">
    <source>
        <dbReference type="Pfam" id="PF00324"/>
    </source>
</evidence>
<dbReference type="PANTHER" id="PTHR43495:SF5">
    <property type="entry name" value="GAMMA-AMINOBUTYRIC ACID PERMEASE"/>
    <property type="match status" value="1"/>
</dbReference>
<feature type="transmembrane region" description="Helical" evidence="6">
    <location>
        <begin position="240"/>
        <end position="265"/>
    </location>
</feature>
<sequence length="468" mass="52219">MINNTNDTKLKHALSNRQVSMITLGGIVGAGLFVVSATALNTIGPAILLSYALTGIMVLFVMRMLGEMAIRKPDSGAFSTYASESLGHWAGFTIGWLYWWFWVLVVAFESILGANIFHHYFPEIPAWLFAVISIVLLACSNLMDVRKFGEFEFWFALLKVIAIIGFCLFCTLAIFGFWPLAEQKNISGFSNMLNYGGFIPNGYGSILTGMMISMFTFFGVEMLSILAAEAKNPEVQIKKACNLVIARIALFYIVSIFLVLCIVPWNDPRLQEMGTFQYVLYRLNVPGARLVMDLIVFIAVTSVLNSGLYTASRMLFSLSQRGDAPKFIAQVSNNGVPRYAVVACTVIAVAAVAINYCFPEQVFMVLLSTMNAIGLLVYLVIAFSQLVSRSRLEKQGVKLKFKMWLFPWLTYFIIAVMFSVLGYMFFSEQHRSETIVTLSLAGFILLMSFIRKKKQHQSSVLSSTLADN</sequence>
<feature type="transmembrane region" description="Helical" evidence="6">
    <location>
        <begin position="404"/>
        <end position="426"/>
    </location>
</feature>
<evidence type="ECO:0000256" key="3">
    <source>
        <dbReference type="ARBA" id="ARBA00022692"/>
    </source>
</evidence>
<feature type="transmembrane region" description="Helical" evidence="6">
    <location>
        <begin position="362"/>
        <end position="383"/>
    </location>
</feature>
<evidence type="ECO:0000313" key="8">
    <source>
        <dbReference type="EMBL" id="MDQ8935641.1"/>
    </source>
</evidence>
<dbReference type="PIRSF" id="PIRSF006060">
    <property type="entry name" value="AA_transporter"/>
    <property type="match status" value="1"/>
</dbReference>
<evidence type="ECO:0000256" key="1">
    <source>
        <dbReference type="ARBA" id="ARBA00004141"/>
    </source>
</evidence>
<dbReference type="PANTHER" id="PTHR43495">
    <property type="entry name" value="GABA PERMEASE"/>
    <property type="match status" value="1"/>
</dbReference>
<evidence type="ECO:0000256" key="5">
    <source>
        <dbReference type="ARBA" id="ARBA00023136"/>
    </source>
</evidence>
<keyword evidence="2" id="KW-0813">Transport</keyword>
<evidence type="ECO:0000256" key="4">
    <source>
        <dbReference type="ARBA" id="ARBA00022989"/>
    </source>
</evidence>
<feature type="transmembrane region" description="Helical" evidence="6">
    <location>
        <begin position="432"/>
        <end position="450"/>
    </location>
</feature>
<evidence type="ECO:0000256" key="6">
    <source>
        <dbReference type="SAM" id="Phobius"/>
    </source>
</evidence>
<feature type="transmembrane region" description="Helical" evidence="6">
    <location>
        <begin position="86"/>
        <end position="112"/>
    </location>
</feature>
<name>A0AAW8J6A7_9GAMM</name>
<feature type="transmembrane region" description="Helical" evidence="6">
    <location>
        <begin position="336"/>
        <end position="356"/>
    </location>
</feature>
<feature type="transmembrane region" description="Helical" evidence="6">
    <location>
        <begin position="201"/>
        <end position="228"/>
    </location>
</feature>
<dbReference type="Gene3D" id="1.20.1740.10">
    <property type="entry name" value="Amino acid/polyamine transporter I"/>
    <property type="match status" value="1"/>
</dbReference>
<feature type="transmembrane region" description="Helical" evidence="6">
    <location>
        <begin position="155"/>
        <end position="181"/>
    </location>
</feature>
<accession>A0AAW8J6A7</accession>
<dbReference type="InterPro" id="IPR004841">
    <property type="entry name" value="AA-permease/SLC12A_dom"/>
</dbReference>
<keyword evidence="5 6" id="KW-0472">Membrane</keyword>
<dbReference type="GO" id="GO:0016020">
    <property type="term" value="C:membrane"/>
    <property type="evidence" value="ECO:0007669"/>
    <property type="project" value="UniProtKB-SubCell"/>
</dbReference>
<organism evidence="8 9">
    <name type="scientific">Acinetobacter rudis</name>
    <dbReference type="NCBI Taxonomy" id="632955"/>
    <lineage>
        <taxon>Bacteria</taxon>
        <taxon>Pseudomonadati</taxon>
        <taxon>Pseudomonadota</taxon>
        <taxon>Gammaproteobacteria</taxon>
        <taxon>Moraxellales</taxon>
        <taxon>Moraxellaceae</taxon>
        <taxon>Acinetobacter</taxon>
    </lineage>
</organism>
<dbReference type="GO" id="GO:0055085">
    <property type="term" value="P:transmembrane transport"/>
    <property type="evidence" value="ECO:0007669"/>
    <property type="project" value="InterPro"/>
</dbReference>
<dbReference type="Proteomes" id="UP001243844">
    <property type="component" value="Unassembled WGS sequence"/>
</dbReference>
<evidence type="ECO:0000313" key="9">
    <source>
        <dbReference type="Proteomes" id="UP001243844"/>
    </source>
</evidence>
<dbReference type="EMBL" id="JAVIDL010000012">
    <property type="protein sequence ID" value="MDQ8935641.1"/>
    <property type="molecule type" value="Genomic_DNA"/>
</dbReference>
<evidence type="ECO:0000256" key="2">
    <source>
        <dbReference type="ARBA" id="ARBA00022448"/>
    </source>
</evidence>
<gene>
    <name evidence="8" type="ORF">RFH47_07860</name>
</gene>
<comment type="subcellular location">
    <subcellularLocation>
        <location evidence="1">Membrane</location>
        <topology evidence="1">Multi-pass membrane protein</topology>
    </subcellularLocation>
</comment>
<dbReference type="AlphaFoldDB" id="A0AAW8J6A7"/>
<feature type="transmembrane region" description="Helical" evidence="6">
    <location>
        <begin position="21"/>
        <end position="40"/>
    </location>
</feature>
<feature type="transmembrane region" description="Helical" evidence="6">
    <location>
        <begin position="294"/>
        <end position="316"/>
    </location>
</feature>
<feature type="transmembrane region" description="Helical" evidence="6">
    <location>
        <begin position="124"/>
        <end position="143"/>
    </location>
</feature>
<protein>
    <submittedName>
        <fullName evidence="8">Amino acid permease</fullName>
    </submittedName>
</protein>
<feature type="domain" description="Amino acid permease/ SLC12A" evidence="7">
    <location>
        <begin position="19"/>
        <end position="431"/>
    </location>
</feature>
<keyword evidence="3 6" id="KW-0812">Transmembrane</keyword>
<dbReference type="FunFam" id="1.20.1740.10:FF:000001">
    <property type="entry name" value="Amino acid permease"/>
    <property type="match status" value="1"/>
</dbReference>
<reference evidence="8" key="1">
    <citation type="submission" date="2023-08" db="EMBL/GenBank/DDBJ databases">
        <title>Emergence of clinically-relevant ST2 carbapenem-resistant Acinetobacter baumannii strains in hospital sewages in Zhejiang, East of China.</title>
        <authorList>
            <person name="Kaichao C."/>
            <person name="Zhang R."/>
        </authorList>
    </citation>
    <scope>NUCLEOTIDE SEQUENCE</scope>
    <source>
        <strain evidence="8">M-RB-37</strain>
    </source>
</reference>
<dbReference type="Pfam" id="PF00324">
    <property type="entry name" value="AA_permease"/>
    <property type="match status" value="1"/>
</dbReference>
<keyword evidence="4 6" id="KW-1133">Transmembrane helix</keyword>
<proteinExistence type="predicted"/>
<comment type="caution">
    <text evidence="8">The sequence shown here is derived from an EMBL/GenBank/DDBJ whole genome shotgun (WGS) entry which is preliminary data.</text>
</comment>